<dbReference type="Proteomes" id="UP001165082">
    <property type="component" value="Unassembled WGS sequence"/>
</dbReference>
<comment type="caution">
    <text evidence="2">The sequence shown here is derived from an EMBL/GenBank/DDBJ whole genome shotgun (WGS) entry which is preliminary data.</text>
</comment>
<gene>
    <name evidence="2" type="ORF">TrRE_jg7752</name>
</gene>
<evidence type="ECO:0000313" key="3">
    <source>
        <dbReference type="Proteomes" id="UP001165082"/>
    </source>
</evidence>
<accession>A0A9W7DUM7</accession>
<feature type="transmembrane region" description="Helical" evidence="1">
    <location>
        <begin position="205"/>
        <end position="227"/>
    </location>
</feature>
<dbReference type="OrthoDB" id="10353040at2759"/>
<sequence>MIKPEFNSTSELVDYVCKTSTVADFVPVCPFPFINEGWGSIIKFRHTDFSDAAGSGIVLQDCSITYGDSLSKWGAFEESCLYMTLNLLCALFCFQLLRFLGKERKRKAKGSRNPMLRNAAASVGSCGWMGRSTITEKVCLGNAIISLFHSAAWVDFYGYFNVLPFVVSSALKAVCASGFLLICAALITQWIWIMEIAAIVKKRKVAMMLIKWLSIIAAVSEISLSITECLVTKEVGAWDGSVNVVKSGIYLIAILNIFAQSWIYLRAINKILYVRRSSGGREGRSNDAYYAMKRYFRGMCVCVSSGILFKSYNVVMNYGVTLRMRPPCQAYYLSVVGLVFIVAQFALLWTQRSAYNNIVKKQNERKSGKGGKMVGYNKDDNNLIGKRITAEREYQGRRPST</sequence>
<dbReference type="AlphaFoldDB" id="A0A9W7DUM7"/>
<feature type="transmembrane region" description="Helical" evidence="1">
    <location>
        <begin position="247"/>
        <end position="265"/>
    </location>
</feature>
<organism evidence="2 3">
    <name type="scientific">Triparma retinervis</name>
    <dbReference type="NCBI Taxonomy" id="2557542"/>
    <lineage>
        <taxon>Eukaryota</taxon>
        <taxon>Sar</taxon>
        <taxon>Stramenopiles</taxon>
        <taxon>Ochrophyta</taxon>
        <taxon>Bolidophyceae</taxon>
        <taxon>Parmales</taxon>
        <taxon>Triparmaceae</taxon>
        <taxon>Triparma</taxon>
    </lineage>
</organism>
<feature type="transmembrane region" description="Helical" evidence="1">
    <location>
        <begin position="138"/>
        <end position="159"/>
    </location>
</feature>
<evidence type="ECO:0008006" key="4">
    <source>
        <dbReference type="Google" id="ProtNLM"/>
    </source>
</evidence>
<dbReference type="EMBL" id="BRXZ01000820">
    <property type="protein sequence ID" value="GMH54875.1"/>
    <property type="molecule type" value="Genomic_DNA"/>
</dbReference>
<keyword evidence="1" id="KW-0472">Membrane</keyword>
<feature type="transmembrane region" description="Helical" evidence="1">
    <location>
        <begin position="171"/>
        <end position="193"/>
    </location>
</feature>
<keyword evidence="1" id="KW-0812">Transmembrane</keyword>
<proteinExistence type="predicted"/>
<evidence type="ECO:0000256" key="1">
    <source>
        <dbReference type="SAM" id="Phobius"/>
    </source>
</evidence>
<feature type="transmembrane region" description="Helical" evidence="1">
    <location>
        <begin position="81"/>
        <end position="100"/>
    </location>
</feature>
<feature type="transmembrane region" description="Helical" evidence="1">
    <location>
        <begin position="330"/>
        <end position="350"/>
    </location>
</feature>
<reference evidence="2" key="1">
    <citation type="submission" date="2022-07" db="EMBL/GenBank/DDBJ databases">
        <title>Genome analysis of Parmales, a sister group of diatoms, reveals the evolutionary specialization of diatoms from phago-mixotrophs to photoautotrophs.</title>
        <authorList>
            <person name="Ban H."/>
            <person name="Sato S."/>
            <person name="Yoshikawa S."/>
            <person name="Kazumasa Y."/>
            <person name="Nakamura Y."/>
            <person name="Ichinomiya M."/>
            <person name="Saitoh K."/>
            <person name="Sato N."/>
            <person name="Blanc-Mathieu R."/>
            <person name="Endo H."/>
            <person name="Kuwata A."/>
            <person name="Ogata H."/>
        </authorList>
    </citation>
    <scope>NUCLEOTIDE SEQUENCE</scope>
</reference>
<name>A0A9W7DUM7_9STRA</name>
<evidence type="ECO:0000313" key="2">
    <source>
        <dbReference type="EMBL" id="GMH54875.1"/>
    </source>
</evidence>
<keyword evidence="1" id="KW-1133">Transmembrane helix</keyword>
<keyword evidence="3" id="KW-1185">Reference proteome</keyword>
<protein>
    <recommendedName>
        <fullName evidence="4">Transmembrane protein</fullName>
    </recommendedName>
</protein>
<feature type="transmembrane region" description="Helical" evidence="1">
    <location>
        <begin position="295"/>
        <end position="315"/>
    </location>
</feature>